<keyword evidence="9" id="KW-1185">Reference proteome</keyword>
<evidence type="ECO:0000256" key="2">
    <source>
        <dbReference type="ARBA" id="ARBA00023015"/>
    </source>
</evidence>
<dbReference type="PANTHER" id="PTHR43133:SF8">
    <property type="entry name" value="RNA POLYMERASE SIGMA FACTOR HI_1459-RELATED"/>
    <property type="match status" value="1"/>
</dbReference>
<dbReference type="Pfam" id="PF08281">
    <property type="entry name" value="Sigma70_r4_2"/>
    <property type="match status" value="1"/>
</dbReference>
<proteinExistence type="inferred from homology"/>
<evidence type="ECO:0000313" key="8">
    <source>
        <dbReference type="EMBL" id="QQL49563.1"/>
    </source>
</evidence>
<evidence type="ECO:0000256" key="1">
    <source>
        <dbReference type="ARBA" id="ARBA00010641"/>
    </source>
</evidence>
<dbReference type="InterPro" id="IPR039425">
    <property type="entry name" value="RNA_pol_sigma-70-like"/>
</dbReference>
<dbReference type="InterPro" id="IPR013325">
    <property type="entry name" value="RNA_pol_sigma_r2"/>
</dbReference>
<evidence type="ECO:0000259" key="7">
    <source>
        <dbReference type="Pfam" id="PF08281"/>
    </source>
</evidence>
<evidence type="ECO:0000256" key="5">
    <source>
        <dbReference type="ARBA" id="ARBA00023163"/>
    </source>
</evidence>
<feature type="domain" description="RNA polymerase sigma-70 region 2" evidence="6">
    <location>
        <begin position="34"/>
        <end position="97"/>
    </location>
</feature>
<comment type="similarity">
    <text evidence="1">Belongs to the sigma-70 factor family. ECF subfamily.</text>
</comment>
<accession>A0A6I4HYI1</accession>
<dbReference type="Gene3D" id="1.10.1740.10">
    <property type="match status" value="1"/>
</dbReference>
<dbReference type="InterPro" id="IPR007627">
    <property type="entry name" value="RNA_pol_sigma70_r2"/>
</dbReference>
<name>A0A6I4HYI1_9SPHI</name>
<dbReference type="RefSeq" id="WP_157524673.1">
    <property type="nucleotide sequence ID" value="NZ_CP066775.1"/>
</dbReference>
<dbReference type="GO" id="GO:0006352">
    <property type="term" value="P:DNA-templated transcription initiation"/>
    <property type="evidence" value="ECO:0007669"/>
    <property type="project" value="InterPro"/>
</dbReference>
<dbReference type="AlphaFoldDB" id="A0A6I4HYI1"/>
<dbReference type="NCBIfam" id="TIGR02937">
    <property type="entry name" value="sigma70-ECF"/>
    <property type="match status" value="1"/>
</dbReference>
<keyword evidence="5" id="KW-0804">Transcription</keyword>
<dbReference type="PANTHER" id="PTHR43133">
    <property type="entry name" value="RNA POLYMERASE ECF-TYPE SIGMA FACTO"/>
    <property type="match status" value="1"/>
</dbReference>
<dbReference type="InterPro" id="IPR036388">
    <property type="entry name" value="WH-like_DNA-bd_sf"/>
</dbReference>
<dbReference type="GO" id="GO:0003677">
    <property type="term" value="F:DNA binding"/>
    <property type="evidence" value="ECO:0007669"/>
    <property type="project" value="UniProtKB-KW"/>
</dbReference>
<dbReference type="InterPro" id="IPR013249">
    <property type="entry name" value="RNA_pol_sigma70_r4_t2"/>
</dbReference>
<dbReference type="KEGG" id="mgik:GO620_015525"/>
<dbReference type="SUPFAM" id="SSF88946">
    <property type="entry name" value="Sigma2 domain of RNA polymerase sigma factors"/>
    <property type="match status" value="1"/>
</dbReference>
<evidence type="ECO:0000256" key="4">
    <source>
        <dbReference type="ARBA" id="ARBA00023125"/>
    </source>
</evidence>
<dbReference type="CDD" id="cd06171">
    <property type="entry name" value="Sigma70_r4"/>
    <property type="match status" value="1"/>
</dbReference>
<dbReference type="SUPFAM" id="SSF88659">
    <property type="entry name" value="Sigma3 and sigma4 domains of RNA polymerase sigma factors"/>
    <property type="match status" value="1"/>
</dbReference>
<keyword evidence="2" id="KW-0805">Transcription regulation</keyword>
<organism evidence="8 9">
    <name type="scientific">Mucilaginibacter ginkgonis</name>
    <dbReference type="NCBI Taxonomy" id="2682091"/>
    <lineage>
        <taxon>Bacteria</taxon>
        <taxon>Pseudomonadati</taxon>
        <taxon>Bacteroidota</taxon>
        <taxon>Sphingobacteriia</taxon>
        <taxon>Sphingobacteriales</taxon>
        <taxon>Sphingobacteriaceae</taxon>
        <taxon>Mucilaginibacter</taxon>
    </lineage>
</organism>
<dbReference type="InterPro" id="IPR014284">
    <property type="entry name" value="RNA_pol_sigma-70_dom"/>
</dbReference>
<evidence type="ECO:0000313" key="9">
    <source>
        <dbReference type="Proteomes" id="UP000429232"/>
    </source>
</evidence>
<dbReference type="Proteomes" id="UP000429232">
    <property type="component" value="Chromosome"/>
</dbReference>
<sequence>MSWFGKRSKPTEVSDEVLLEHFRQSGDLIYLGDLFEKYMPLVFGVCLKYLGDEEVSKDAVMQIFEGLTIKVNKFEIKNFKSWLYVFTRNHCLMQIRAGYRFKFENLDDVMESAFEKHLEDGDKEGYFMSLDKCMAKLNEQQQQCVSLFYLKEKTYKQVAENTGFSMNEVKSFIQNGKRNLKICMENNGG</sequence>
<evidence type="ECO:0000256" key="3">
    <source>
        <dbReference type="ARBA" id="ARBA00023082"/>
    </source>
</evidence>
<keyword evidence="3" id="KW-0731">Sigma factor</keyword>
<gene>
    <name evidence="8" type="ORF">GO620_015525</name>
</gene>
<evidence type="ECO:0000259" key="6">
    <source>
        <dbReference type="Pfam" id="PF04542"/>
    </source>
</evidence>
<dbReference type="GO" id="GO:0016987">
    <property type="term" value="F:sigma factor activity"/>
    <property type="evidence" value="ECO:0007669"/>
    <property type="project" value="UniProtKB-KW"/>
</dbReference>
<dbReference type="Gene3D" id="1.10.10.10">
    <property type="entry name" value="Winged helix-like DNA-binding domain superfamily/Winged helix DNA-binding domain"/>
    <property type="match status" value="1"/>
</dbReference>
<reference evidence="8 9" key="1">
    <citation type="submission" date="2020-12" db="EMBL/GenBank/DDBJ databases">
        <title>HMF7856_wgs.fasta genome submission.</title>
        <authorList>
            <person name="Kang H."/>
            <person name="Kim H."/>
            <person name="Joh K."/>
        </authorList>
    </citation>
    <scope>NUCLEOTIDE SEQUENCE [LARGE SCALE GENOMIC DNA]</scope>
    <source>
        <strain evidence="8 9">HMF7856</strain>
    </source>
</reference>
<dbReference type="InterPro" id="IPR013324">
    <property type="entry name" value="RNA_pol_sigma_r3/r4-like"/>
</dbReference>
<dbReference type="Pfam" id="PF04542">
    <property type="entry name" value="Sigma70_r2"/>
    <property type="match status" value="1"/>
</dbReference>
<feature type="domain" description="RNA polymerase sigma factor 70 region 4 type 2" evidence="7">
    <location>
        <begin position="128"/>
        <end position="180"/>
    </location>
</feature>
<keyword evidence="4" id="KW-0238">DNA-binding</keyword>
<dbReference type="EMBL" id="CP066775">
    <property type="protein sequence ID" value="QQL49563.1"/>
    <property type="molecule type" value="Genomic_DNA"/>
</dbReference>
<protein>
    <submittedName>
        <fullName evidence="8">Sigma-70 family RNA polymerase sigma factor</fullName>
    </submittedName>
</protein>